<dbReference type="EMBL" id="BTGU01000019">
    <property type="protein sequence ID" value="GMN44794.1"/>
    <property type="molecule type" value="Genomic_DNA"/>
</dbReference>
<gene>
    <name evidence="1" type="ORF">TIFTF001_013989</name>
</gene>
<reference evidence="1" key="1">
    <citation type="submission" date="2023-07" db="EMBL/GenBank/DDBJ databases">
        <title>draft genome sequence of fig (Ficus carica).</title>
        <authorList>
            <person name="Takahashi T."/>
            <person name="Nishimura K."/>
        </authorList>
    </citation>
    <scope>NUCLEOTIDE SEQUENCE</scope>
</reference>
<evidence type="ECO:0000313" key="2">
    <source>
        <dbReference type="Proteomes" id="UP001187192"/>
    </source>
</evidence>
<comment type="caution">
    <text evidence="1">The sequence shown here is derived from an EMBL/GenBank/DDBJ whole genome shotgun (WGS) entry which is preliminary data.</text>
</comment>
<proteinExistence type="predicted"/>
<protein>
    <submittedName>
        <fullName evidence="1">Uncharacterized protein</fullName>
    </submittedName>
</protein>
<sequence length="67" mass="7447">MWSADSGIVIRASRGCDRGSSARARGIAMVGDNRNDGQRLRCRGEDRISSTNSRLRWLPIGTVDTRR</sequence>
<keyword evidence="2" id="KW-1185">Reference proteome</keyword>
<dbReference type="AlphaFoldDB" id="A0AA88A2Y8"/>
<evidence type="ECO:0000313" key="1">
    <source>
        <dbReference type="EMBL" id="GMN44794.1"/>
    </source>
</evidence>
<organism evidence="1 2">
    <name type="scientific">Ficus carica</name>
    <name type="common">Common fig</name>
    <dbReference type="NCBI Taxonomy" id="3494"/>
    <lineage>
        <taxon>Eukaryota</taxon>
        <taxon>Viridiplantae</taxon>
        <taxon>Streptophyta</taxon>
        <taxon>Embryophyta</taxon>
        <taxon>Tracheophyta</taxon>
        <taxon>Spermatophyta</taxon>
        <taxon>Magnoliopsida</taxon>
        <taxon>eudicotyledons</taxon>
        <taxon>Gunneridae</taxon>
        <taxon>Pentapetalae</taxon>
        <taxon>rosids</taxon>
        <taxon>fabids</taxon>
        <taxon>Rosales</taxon>
        <taxon>Moraceae</taxon>
        <taxon>Ficeae</taxon>
        <taxon>Ficus</taxon>
    </lineage>
</organism>
<name>A0AA88A2Y8_FICCA</name>
<dbReference type="Proteomes" id="UP001187192">
    <property type="component" value="Unassembled WGS sequence"/>
</dbReference>
<accession>A0AA88A2Y8</accession>